<dbReference type="EMBL" id="NMUH01007310">
    <property type="protein sequence ID" value="MQM17039.1"/>
    <property type="molecule type" value="Genomic_DNA"/>
</dbReference>
<reference evidence="1" key="1">
    <citation type="submission" date="2017-07" db="EMBL/GenBank/DDBJ databases">
        <title>Taro Niue Genome Assembly and Annotation.</title>
        <authorList>
            <person name="Atibalentja N."/>
            <person name="Keating K."/>
            <person name="Fields C.J."/>
        </authorList>
    </citation>
    <scope>NUCLEOTIDE SEQUENCE</scope>
    <source>
        <strain evidence="1">Niue_2</strain>
        <tissue evidence="1">Leaf</tissue>
    </source>
</reference>
<comment type="caution">
    <text evidence="1">The sequence shown here is derived from an EMBL/GenBank/DDBJ whole genome shotgun (WGS) entry which is preliminary data.</text>
</comment>
<sequence>MQIFVRPGIRTAHEAPIQNPHFDQVATSSVSLDYVNRWRGQHTESTCHGDRKSCSAQHEISSTEVAITFRPGIRIAYVTTIRNRHSQTVERALVSQDSVPGPKFRRGASVLRGRGPLMRTHTDTPSLKQA</sequence>
<accession>A0A843XCB6</accession>
<dbReference type="AlphaFoldDB" id="A0A843XCB6"/>
<dbReference type="Proteomes" id="UP000652761">
    <property type="component" value="Unassembled WGS sequence"/>
</dbReference>
<organism evidence="1 2">
    <name type="scientific">Colocasia esculenta</name>
    <name type="common">Wild taro</name>
    <name type="synonym">Arum esculentum</name>
    <dbReference type="NCBI Taxonomy" id="4460"/>
    <lineage>
        <taxon>Eukaryota</taxon>
        <taxon>Viridiplantae</taxon>
        <taxon>Streptophyta</taxon>
        <taxon>Embryophyta</taxon>
        <taxon>Tracheophyta</taxon>
        <taxon>Spermatophyta</taxon>
        <taxon>Magnoliopsida</taxon>
        <taxon>Liliopsida</taxon>
        <taxon>Araceae</taxon>
        <taxon>Aroideae</taxon>
        <taxon>Colocasieae</taxon>
        <taxon>Colocasia</taxon>
    </lineage>
</organism>
<evidence type="ECO:0000313" key="2">
    <source>
        <dbReference type="Proteomes" id="UP000652761"/>
    </source>
</evidence>
<keyword evidence="2" id="KW-1185">Reference proteome</keyword>
<gene>
    <name evidence="1" type="ORF">Taro_050004</name>
</gene>
<evidence type="ECO:0000313" key="1">
    <source>
        <dbReference type="EMBL" id="MQM17039.1"/>
    </source>
</evidence>
<name>A0A843XCB6_COLES</name>
<protein>
    <submittedName>
        <fullName evidence="1">Uncharacterized protein</fullName>
    </submittedName>
</protein>
<proteinExistence type="predicted"/>